<proteinExistence type="predicted"/>
<reference evidence="1" key="1">
    <citation type="submission" date="2020-10" db="EMBL/GenBank/DDBJ databases">
        <title>Taxonomic study of unclassified bacteria belonging to the class Ktedonobacteria.</title>
        <authorList>
            <person name="Yabe S."/>
            <person name="Wang C.M."/>
            <person name="Zheng Y."/>
            <person name="Sakai Y."/>
            <person name="Cavaletti L."/>
            <person name="Monciardini P."/>
            <person name="Donadio S."/>
        </authorList>
    </citation>
    <scope>NUCLEOTIDE SEQUENCE</scope>
    <source>
        <strain evidence="1">ID150040</strain>
    </source>
</reference>
<sequence>MLLGTNLNIQDSSDQVLTSSATRTALQKMHVGLFRIPTRDGQSDSIVTQAAQITKSMGAAPLVILQGDKATSDALDNDTRIIKIMNSIFGSGVVYYEYGNEQDFFYKLQPKDYTDSWNRLIPQLKKLALNGRFIGPVNYQYNGSYLQYFLQNAQPRPDAVSWHEYTCASDWTNDICMSHLDNWTVHFNNARGIMNSTIGTSLPIMITEWNYTANPISGDGKSDNDTFMSAWTTKALQTFAANGIFAAAQYSCTEYAAPLVDSDGTMTAQGLAFQKYGGG</sequence>
<dbReference type="SUPFAM" id="SSF51445">
    <property type="entry name" value="(Trans)glycosidases"/>
    <property type="match status" value="1"/>
</dbReference>
<dbReference type="Gene3D" id="3.20.20.80">
    <property type="entry name" value="Glycosidases"/>
    <property type="match status" value="1"/>
</dbReference>
<name>A0A8J3IAB4_9CHLR</name>
<dbReference type="AlphaFoldDB" id="A0A8J3IAB4"/>
<evidence type="ECO:0008006" key="3">
    <source>
        <dbReference type="Google" id="ProtNLM"/>
    </source>
</evidence>
<dbReference type="Proteomes" id="UP000597444">
    <property type="component" value="Unassembled WGS sequence"/>
</dbReference>
<evidence type="ECO:0000313" key="2">
    <source>
        <dbReference type="Proteomes" id="UP000597444"/>
    </source>
</evidence>
<dbReference type="EMBL" id="BNJK01000001">
    <property type="protein sequence ID" value="GHO91814.1"/>
    <property type="molecule type" value="Genomic_DNA"/>
</dbReference>
<dbReference type="InterPro" id="IPR017853">
    <property type="entry name" value="GH"/>
</dbReference>
<keyword evidence="2" id="KW-1185">Reference proteome</keyword>
<accession>A0A8J3IAB4</accession>
<evidence type="ECO:0000313" key="1">
    <source>
        <dbReference type="EMBL" id="GHO91814.1"/>
    </source>
</evidence>
<gene>
    <name evidence="1" type="ORF">KSF_018620</name>
</gene>
<protein>
    <recommendedName>
        <fullName evidence="3">Asl1-like glycosyl hydrolase catalytic domain-containing protein</fullName>
    </recommendedName>
</protein>
<organism evidence="1 2">
    <name type="scientific">Reticulibacter mediterranei</name>
    <dbReference type="NCBI Taxonomy" id="2778369"/>
    <lineage>
        <taxon>Bacteria</taxon>
        <taxon>Bacillati</taxon>
        <taxon>Chloroflexota</taxon>
        <taxon>Ktedonobacteria</taxon>
        <taxon>Ktedonobacterales</taxon>
        <taxon>Reticulibacteraceae</taxon>
        <taxon>Reticulibacter</taxon>
    </lineage>
</organism>
<comment type="caution">
    <text evidence="1">The sequence shown here is derived from an EMBL/GenBank/DDBJ whole genome shotgun (WGS) entry which is preliminary data.</text>
</comment>